<accession>A0A1J5UI88</accession>
<dbReference type="Pfam" id="PF04995">
    <property type="entry name" value="CcmD"/>
    <property type="match status" value="1"/>
</dbReference>
<dbReference type="GO" id="GO:0017004">
    <property type="term" value="P:cytochrome complex assembly"/>
    <property type="evidence" value="ECO:0007669"/>
    <property type="project" value="UniProtKB-KW"/>
</dbReference>
<evidence type="ECO:0000256" key="4">
    <source>
        <dbReference type="ARBA" id="ARBA00016461"/>
    </source>
</evidence>
<evidence type="ECO:0000256" key="2">
    <source>
        <dbReference type="ARBA" id="ARBA00004377"/>
    </source>
</evidence>
<evidence type="ECO:0000256" key="7">
    <source>
        <dbReference type="ARBA" id="ARBA00022519"/>
    </source>
</evidence>
<keyword evidence="6 12" id="KW-1003">Cell membrane</keyword>
<protein>
    <recommendedName>
        <fullName evidence="4 12">Heme exporter protein D</fullName>
    </recommendedName>
</protein>
<evidence type="ECO:0000256" key="10">
    <source>
        <dbReference type="ARBA" id="ARBA00022989"/>
    </source>
</evidence>
<keyword evidence="9 12" id="KW-0201">Cytochrome c-type biogenesis</keyword>
<feature type="transmembrane region" description="Helical" evidence="12">
    <location>
        <begin position="12"/>
        <end position="30"/>
    </location>
</feature>
<dbReference type="InterPro" id="IPR007078">
    <property type="entry name" value="Haem_export_protD_CcmD"/>
</dbReference>
<evidence type="ECO:0000256" key="9">
    <source>
        <dbReference type="ARBA" id="ARBA00022748"/>
    </source>
</evidence>
<comment type="function">
    <text evidence="1 12">Required for the export of heme to the periplasm for the biogenesis of c-type cytochromes.</text>
</comment>
<dbReference type="Proteomes" id="UP000643672">
    <property type="component" value="Unassembled WGS sequence"/>
</dbReference>
<name>A0A1J5UI88_9GAMM</name>
<keyword evidence="18" id="KW-1185">Reference proteome</keyword>
<dbReference type="NCBIfam" id="TIGR03141">
    <property type="entry name" value="cytochro_ccmD"/>
    <property type="match status" value="1"/>
</dbReference>
<evidence type="ECO:0000256" key="1">
    <source>
        <dbReference type="ARBA" id="ARBA00002442"/>
    </source>
</evidence>
<evidence type="ECO:0000256" key="5">
    <source>
        <dbReference type="ARBA" id="ARBA00022448"/>
    </source>
</evidence>
<comment type="similarity">
    <text evidence="3 12">Belongs to the CcmD/CycX/HelD family.</text>
</comment>
<organism evidence="15 16">
    <name type="scientific">Bathymodiolus thermophilus thioautotrophic gill symbiont</name>
    <dbReference type="NCBI Taxonomy" id="2360"/>
    <lineage>
        <taxon>Bacteria</taxon>
        <taxon>Pseudomonadati</taxon>
        <taxon>Pseudomonadota</taxon>
        <taxon>Gammaproteobacteria</taxon>
        <taxon>sulfur-oxidizing symbionts</taxon>
    </lineage>
</organism>
<evidence type="ECO:0000256" key="11">
    <source>
        <dbReference type="ARBA" id="ARBA00023136"/>
    </source>
</evidence>
<sequence>MMDFLLFDKYTTYIWVSYLLTFAMVAFLFISAKVNRTRVITQLRIKYIRGRNDND</sequence>
<keyword evidence="8 12" id="KW-0812">Transmembrane</keyword>
<dbReference type="KEGG" id="bthg:MS2017_0733"/>
<reference evidence="13 17" key="3">
    <citation type="submission" date="2017-11" db="EMBL/GenBank/DDBJ databases">
        <title>Genome sequence of the bacterial symbiont EPR9N from a vent mussel Bathymodiolus thermophilus.</title>
        <authorList>
            <person name="Won Y.-J."/>
        </authorList>
    </citation>
    <scope>NUCLEOTIDE SEQUENCE [LARGE SCALE GENOMIC DNA]</scope>
    <source>
        <strain evidence="13 17">EPR9N</strain>
    </source>
</reference>
<evidence type="ECO:0000313" key="18">
    <source>
        <dbReference type="Proteomes" id="UP000643672"/>
    </source>
</evidence>
<dbReference type="Proteomes" id="UP000278334">
    <property type="component" value="Chromosome"/>
</dbReference>
<keyword evidence="11 12" id="KW-0472">Membrane</keyword>
<keyword evidence="5 12" id="KW-0813">Transport</keyword>
<proteinExistence type="inferred from homology"/>
<dbReference type="Proteomes" id="UP000182798">
    <property type="component" value="Unassembled WGS sequence"/>
</dbReference>
<reference evidence="14 18" key="4">
    <citation type="submission" date="2020-05" db="EMBL/GenBank/DDBJ databases">
        <authorList>
            <person name="Petersen J."/>
            <person name="Sayavedra L."/>
        </authorList>
    </citation>
    <scope>NUCLEOTIDE SEQUENCE [LARGE SCALE GENOMIC DNA]</scope>
    <source>
        <strain evidence="14">B thermophilus SOXS</strain>
    </source>
</reference>
<keyword evidence="10 12" id="KW-1133">Transmembrane helix</keyword>
<dbReference type="GO" id="GO:0005886">
    <property type="term" value="C:plasma membrane"/>
    <property type="evidence" value="ECO:0007669"/>
    <property type="project" value="UniProtKB-SubCell"/>
</dbReference>
<evidence type="ECO:0000256" key="12">
    <source>
        <dbReference type="RuleBase" id="RU363101"/>
    </source>
</evidence>
<evidence type="ECO:0000313" key="17">
    <source>
        <dbReference type="Proteomes" id="UP000278334"/>
    </source>
</evidence>
<dbReference type="AlphaFoldDB" id="A0A1J5UI88"/>
<evidence type="ECO:0000256" key="6">
    <source>
        <dbReference type="ARBA" id="ARBA00022475"/>
    </source>
</evidence>
<evidence type="ECO:0000256" key="8">
    <source>
        <dbReference type="ARBA" id="ARBA00022692"/>
    </source>
</evidence>
<evidence type="ECO:0000256" key="3">
    <source>
        <dbReference type="ARBA" id="ARBA00008741"/>
    </source>
</evidence>
<dbReference type="EMBL" id="MIQH01000928">
    <property type="protein sequence ID" value="OIR23991.1"/>
    <property type="molecule type" value="Genomic_DNA"/>
</dbReference>
<reference evidence="15" key="2">
    <citation type="journal article" date="2017" name="Stand. Genomic Sci.">
        <title>Genome sequence of the sulfur-oxidizing Bathymodiolus thermophilus gill endosymbiont.</title>
        <authorList>
            <person name="Ponnudurai R."/>
            <person name="Sayavedra L."/>
            <person name="Kleiner M."/>
            <person name="Heiden S.E."/>
            <person name="Thurmer A."/>
            <person name="Felbeck H."/>
            <person name="Schluter R."/>
            <person name="Sievert S.M."/>
            <person name="Daniel R."/>
            <person name="Schweder T."/>
            <person name="Markert S."/>
        </authorList>
    </citation>
    <scope>NUCLEOTIDE SEQUENCE</scope>
    <source>
        <strain evidence="15">BAT/CrabSpa'14</strain>
    </source>
</reference>
<evidence type="ECO:0000313" key="14">
    <source>
        <dbReference type="EMBL" id="CAB5496169.1"/>
    </source>
</evidence>
<dbReference type="EMBL" id="CP024634">
    <property type="protein sequence ID" value="AYQ56461.1"/>
    <property type="molecule type" value="Genomic_DNA"/>
</dbReference>
<evidence type="ECO:0000313" key="16">
    <source>
        <dbReference type="Proteomes" id="UP000182798"/>
    </source>
</evidence>
<evidence type="ECO:0000313" key="15">
    <source>
        <dbReference type="EMBL" id="OIR23991.1"/>
    </source>
</evidence>
<dbReference type="OrthoDB" id="9811107at2"/>
<reference evidence="16" key="1">
    <citation type="submission" date="2016-09" db="EMBL/GenBank/DDBJ databases">
        <title>Genome Sequence of Bathymodiolus thermophilus sulfur-oxidizing gill endosymbiont.</title>
        <authorList>
            <person name="Ponnudurai R."/>
            <person name="Kleiner M."/>
            <person name="Sayavedra L."/>
            <person name="Thuermer A."/>
            <person name="Felbeck H."/>
            <person name="Schlueter R."/>
            <person name="Schweder T."/>
            <person name="Markert S."/>
        </authorList>
    </citation>
    <scope>NUCLEOTIDE SEQUENCE [LARGE SCALE GENOMIC DNA]</scope>
    <source>
        <strain evidence="16">BAT/CrabSpa'14</strain>
    </source>
</reference>
<dbReference type="RefSeq" id="WP_071565092.1">
    <property type="nucleotide sequence ID" value="NZ_CAESAQ020000028.1"/>
</dbReference>
<dbReference type="EMBL" id="CAESAQ020000028">
    <property type="protein sequence ID" value="CAB5496169.1"/>
    <property type="molecule type" value="Genomic_DNA"/>
</dbReference>
<comment type="subcellular location">
    <subcellularLocation>
        <location evidence="2 12">Cell inner membrane</location>
        <topology evidence="2 12">Single-pass membrane protein</topology>
    </subcellularLocation>
</comment>
<dbReference type="GO" id="GO:0015886">
    <property type="term" value="P:heme transport"/>
    <property type="evidence" value="ECO:0007669"/>
    <property type="project" value="InterPro"/>
</dbReference>
<evidence type="ECO:0000313" key="13">
    <source>
        <dbReference type="EMBL" id="AYQ56461.1"/>
    </source>
</evidence>
<gene>
    <name evidence="15" type="ORF">BGC33_08890</name>
    <name evidence="13" type="ORF">MS2017_0733</name>
    <name evidence="14" type="ORF">THERMOS_442</name>
</gene>
<keyword evidence="7 12" id="KW-0997">Cell inner membrane</keyword>